<gene>
    <name evidence="2" type="ORF">KDU71_04135</name>
</gene>
<keyword evidence="3" id="KW-1185">Reference proteome</keyword>
<proteinExistence type="predicted"/>
<dbReference type="RefSeq" id="WP_212188643.1">
    <property type="nucleotide sequence ID" value="NZ_JAGTAR010000004.1"/>
</dbReference>
<dbReference type="EMBL" id="JAGTAR010000004">
    <property type="protein sequence ID" value="MBR8534737.1"/>
    <property type="molecule type" value="Genomic_DNA"/>
</dbReference>
<dbReference type="GO" id="GO:0016491">
    <property type="term" value="F:oxidoreductase activity"/>
    <property type="evidence" value="ECO:0007669"/>
    <property type="project" value="InterPro"/>
</dbReference>
<dbReference type="CDD" id="cd02966">
    <property type="entry name" value="TlpA_like_family"/>
    <property type="match status" value="1"/>
</dbReference>
<dbReference type="InterPro" id="IPR000866">
    <property type="entry name" value="AhpC/TSA"/>
</dbReference>
<feature type="domain" description="Thioredoxin" evidence="1">
    <location>
        <begin position="328"/>
        <end position="465"/>
    </location>
</feature>
<dbReference type="InterPro" id="IPR050553">
    <property type="entry name" value="Thioredoxin_ResA/DsbE_sf"/>
</dbReference>
<evidence type="ECO:0000313" key="2">
    <source>
        <dbReference type="EMBL" id="MBR8534737.1"/>
    </source>
</evidence>
<accession>A0A941F1N2</accession>
<sequence>MRLFVLLIALLNIGSLLGQQPLRWVTVKGNAPDYAGYDLVVQKVVNPISMEMADLMVVRVNEKGDFEQSIELAAVTHVSIDMGKFRGHIYLEPGQSYELVLPPFKPRSDADRFNPYFVPEEIELGIANADAQGLNRSITAFDNYLTDQYNGNAVRIFANADVKLANHIMSTTDSLHSCTHPYLSKYRQYAYGELRMLAYKRNKRKAIYETFKGDSISVMMPSFIQAFNIYFKGFFNYYFSSSAGEALRDAYAKGARFDSLSTILQKDTLFADGLFAELVLLKGFYDGFYSGRYEQETIIRLFKEATEQSKFYRIREIAAGLHKQVTWLRTGSAAPQFTLYRLDGKERSLNDYEGKFVYLNFMHTSNHTCKEELQLLNVLYKQLRRELTIVTVIMDEDPTAAEQLVKANKFKWDFLHYGAMPKVALDYRIKALPAYFVIDPTQKLRLSPAPSPKESFTPIFMEAQRKYHYEQLRREQPKQKSIYDL</sequence>
<evidence type="ECO:0000313" key="3">
    <source>
        <dbReference type="Proteomes" id="UP000679220"/>
    </source>
</evidence>
<protein>
    <submittedName>
        <fullName evidence="2">TlpA family protein disulfide reductase</fullName>
    </submittedName>
</protein>
<dbReference type="InterPro" id="IPR036249">
    <property type="entry name" value="Thioredoxin-like_sf"/>
</dbReference>
<organism evidence="2 3">
    <name type="scientific">Carboxylicivirga sediminis</name>
    <dbReference type="NCBI Taxonomy" id="2006564"/>
    <lineage>
        <taxon>Bacteria</taxon>
        <taxon>Pseudomonadati</taxon>
        <taxon>Bacteroidota</taxon>
        <taxon>Bacteroidia</taxon>
        <taxon>Marinilabiliales</taxon>
        <taxon>Marinilabiliaceae</taxon>
        <taxon>Carboxylicivirga</taxon>
    </lineage>
</organism>
<comment type="caution">
    <text evidence="2">The sequence shown here is derived from an EMBL/GenBank/DDBJ whole genome shotgun (WGS) entry which is preliminary data.</text>
</comment>
<evidence type="ECO:0000259" key="1">
    <source>
        <dbReference type="PROSITE" id="PS51352"/>
    </source>
</evidence>
<reference evidence="2" key="1">
    <citation type="journal article" date="2018" name="Int. J. Syst. Evol. Microbiol.">
        <title>Carboxylicivirga sediminis sp. nov., isolated from coastal sediment.</title>
        <authorList>
            <person name="Wang F.Q."/>
            <person name="Ren L.H."/>
            <person name="Zou R.J."/>
            <person name="Sun Y.Z."/>
            <person name="Liu X.J."/>
            <person name="Jiang F."/>
            <person name="Liu L.J."/>
        </authorList>
    </citation>
    <scope>NUCLEOTIDE SEQUENCE</scope>
    <source>
        <strain evidence="2">JR1</strain>
    </source>
</reference>
<name>A0A941F1N2_9BACT</name>
<dbReference type="InterPro" id="IPR013766">
    <property type="entry name" value="Thioredoxin_domain"/>
</dbReference>
<dbReference type="PANTHER" id="PTHR42852:SF17">
    <property type="entry name" value="THIOREDOXIN-LIKE PROTEIN HI_1115"/>
    <property type="match status" value="1"/>
</dbReference>
<reference evidence="2" key="2">
    <citation type="submission" date="2021-04" db="EMBL/GenBank/DDBJ databases">
        <authorList>
            <person name="Zhang T."/>
            <person name="Zhang Y."/>
            <person name="Lu D."/>
            <person name="Zuo D."/>
            <person name="Du Z."/>
        </authorList>
    </citation>
    <scope>NUCLEOTIDE SEQUENCE</scope>
    <source>
        <strain evidence="2">JR1</strain>
    </source>
</reference>
<dbReference type="GO" id="GO:0016209">
    <property type="term" value="F:antioxidant activity"/>
    <property type="evidence" value="ECO:0007669"/>
    <property type="project" value="InterPro"/>
</dbReference>
<dbReference type="Pfam" id="PF00578">
    <property type="entry name" value="AhpC-TSA"/>
    <property type="match status" value="1"/>
</dbReference>
<dbReference type="Proteomes" id="UP000679220">
    <property type="component" value="Unassembled WGS sequence"/>
</dbReference>
<dbReference type="PROSITE" id="PS51352">
    <property type="entry name" value="THIOREDOXIN_2"/>
    <property type="match status" value="1"/>
</dbReference>
<dbReference type="Gene3D" id="3.40.30.10">
    <property type="entry name" value="Glutaredoxin"/>
    <property type="match status" value="1"/>
</dbReference>
<dbReference type="PANTHER" id="PTHR42852">
    <property type="entry name" value="THIOL:DISULFIDE INTERCHANGE PROTEIN DSBE"/>
    <property type="match status" value="1"/>
</dbReference>
<dbReference type="AlphaFoldDB" id="A0A941F1N2"/>
<dbReference type="SUPFAM" id="SSF52833">
    <property type="entry name" value="Thioredoxin-like"/>
    <property type="match status" value="1"/>
</dbReference>